<feature type="transmembrane region" description="Helical" evidence="1">
    <location>
        <begin position="134"/>
        <end position="158"/>
    </location>
</feature>
<dbReference type="AlphaFoldDB" id="A0A226EI92"/>
<comment type="caution">
    <text evidence="2">The sequence shown here is derived from an EMBL/GenBank/DDBJ whole genome shotgun (WGS) entry which is preliminary data.</text>
</comment>
<keyword evidence="1" id="KW-0472">Membrane</keyword>
<keyword evidence="1" id="KW-0812">Transmembrane</keyword>
<evidence type="ECO:0000256" key="1">
    <source>
        <dbReference type="SAM" id="Phobius"/>
    </source>
</evidence>
<dbReference type="STRING" id="158441.A0A226EI92"/>
<keyword evidence="1" id="KW-1133">Transmembrane helix</keyword>
<dbReference type="Proteomes" id="UP000198287">
    <property type="component" value="Unassembled WGS sequence"/>
</dbReference>
<sequence length="302" mass="33734">MTNIIGNIAAGSKDFQKIFGPKSNDNFYLFGISVTNIHLVLGATFVSHGIFSIQLELSKFENLKSIEIFSTRLRELFRISKSIGECSGGFLLCFAGMSQFLLLVALHLLIVYVLDPPIPNDFGEKSLIEDRELLKTGTFAIIVFVGFTLVRLGIFVYLGDLIEMAGDEFQWSLENLDNTSLAKFPEFAVQLDILRRLVSENRFELDACGFFTVSRKLIISMSAHEDLEKWEKLMACCFPCGFVWMKEGTGSACCTNYLLGVFLGCCCVQVCHACKYVGKPGNVGSPYHTIQTQQIIKTQPKH</sequence>
<keyword evidence="3" id="KW-1185">Reference proteome</keyword>
<accession>A0A226EI92</accession>
<feature type="transmembrane region" description="Helical" evidence="1">
    <location>
        <begin position="88"/>
        <end position="114"/>
    </location>
</feature>
<reference evidence="2 3" key="1">
    <citation type="submission" date="2015-12" db="EMBL/GenBank/DDBJ databases">
        <title>The genome of Folsomia candida.</title>
        <authorList>
            <person name="Faddeeva A."/>
            <person name="Derks M.F."/>
            <person name="Anvar Y."/>
            <person name="Smit S."/>
            <person name="Van Straalen N."/>
            <person name="Roelofs D."/>
        </authorList>
    </citation>
    <scope>NUCLEOTIDE SEQUENCE [LARGE SCALE GENOMIC DNA]</scope>
    <source>
        <strain evidence="2 3">VU population</strain>
        <tissue evidence="2">Whole body</tissue>
    </source>
</reference>
<proteinExistence type="predicted"/>
<evidence type="ECO:0000313" key="2">
    <source>
        <dbReference type="EMBL" id="OXA56797.1"/>
    </source>
</evidence>
<organism evidence="2 3">
    <name type="scientific">Folsomia candida</name>
    <name type="common">Springtail</name>
    <dbReference type="NCBI Taxonomy" id="158441"/>
    <lineage>
        <taxon>Eukaryota</taxon>
        <taxon>Metazoa</taxon>
        <taxon>Ecdysozoa</taxon>
        <taxon>Arthropoda</taxon>
        <taxon>Hexapoda</taxon>
        <taxon>Collembola</taxon>
        <taxon>Entomobryomorpha</taxon>
        <taxon>Isotomoidea</taxon>
        <taxon>Isotomidae</taxon>
        <taxon>Proisotominae</taxon>
        <taxon>Folsomia</taxon>
    </lineage>
</organism>
<evidence type="ECO:0000313" key="3">
    <source>
        <dbReference type="Proteomes" id="UP000198287"/>
    </source>
</evidence>
<protein>
    <submittedName>
        <fullName evidence="2">Uncharacterized protein</fullName>
    </submittedName>
</protein>
<name>A0A226EI92_FOLCA</name>
<dbReference type="EMBL" id="LNIX01000003">
    <property type="protein sequence ID" value="OXA56797.1"/>
    <property type="molecule type" value="Genomic_DNA"/>
</dbReference>
<feature type="transmembrane region" description="Helical" evidence="1">
    <location>
        <begin position="27"/>
        <end position="51"/>
    </location>
</feature>
<gene>
    <name evidence="2" type="ORF">Fcan01_06407</name>
</gene>